<dbReference type="HOGENOM" id="CLU_2523759_0_0_5"/>
<dbReference type="KEGG" id="mor:MOC_0487"/>
<evidence type="ECO:0000313" key="2">
    <source>
        <dbReference type="Proteomes" id="UP000029492"/>
    </source>
</evidence>
<dbReference type="GeneID" id="96602775"/>
<dbReference type="RefSeq" id="WP_236961604.1">
    <property type="nucleotide sequence ID" value="NZ_CP003811.1"/>
</dbReference>
<accession>A0A089NLI1</accession>
<dbReference type="eggNOG" id="ENOG50310CY">
    <property type="taxonomic scope" value="Bacteria"/>
</dbReference>
<dbReference type="STRING" id="693986.MOC_0487"/>
<dbReference type="EMBL" id="CP003811">
    <property type="protein sequence ID" value="AIQ88242.1"/>
    <property type="molecule type" value="Genomic_DNA"/>
</dbReference>
<keyword evidence="2" id="KW-1185">Reference proteome</keyword>
<protein>
    <submittedName>
        <fullName evidence="1">Protein of unassigned function</fullName>
    </submittedName>
</protein>
<evidence type="ECO:0000313" key="1">
    <source>
        <dbReference type="EMBL" id="AIQ88242.1"/>
    </source>
</evidence>
<sequence>MMNGDDPQDDARGSLFRIAQTLGVPVATFLTPDPADMPAIETVDEGANHLAEAVALLRLFVRLKSPEARARCLAYVVQEATHQS</sequence>
<organism evidence="1 2">
    <name type="scientific">Methylobacterium oryzae CBMB20</name>
    <dbReference type="NCBI Taxonomy" id="693986"/>
    <lineage>
        <taxon>Bacteria</taxon>
        <taxon>Pseudomonadati</taxon>
        <taxon>Pseudomonadota</taxon>
        <taxon>Alphaproteobacteria</taxon>
        <taxon>Hyphomicrobiales</taxon>
        <taxon>Methylobacteriaceae</taxon>
        <taxon>Methylobacterium</taxon>
    </lineage>
</organism>
<proteinExistence type="predicted"/>
<reference evidence="1 2" key="1">
    <citation type="journal article" date="2014" name="PLoS ONE">
        <title>Genome Information of Methylobacterium oryzae, a Plant-Probiotic Methylotroph in the Phyllosphere.</title>
        <authorList>
            <person name="Kwak M.J."/>
            <person name="Jeong H."/>
            <person name="Madhaiyan M."/>
            <person name="Lee Y."/>
            <person name="Sa T.M."/>
            <person name="Oh T.K."/>
            <person name="Kim J.F."/>
        </authorList>
    </citation>
    <scope>NUCLEOTIDE SEQUENCE [LARGE SCALE GENOMIC DNA]</scope>
    <source>
        <strain evidence="1 2">CBMB20</strain>
    </source>
</reference>
<gene>
    <name evidence="1" type="ORF">MOC_0487</name>
</gene>
<dbReference type="Proteomes" id="UP000029492">
    <property type="component" value="Chromosome"/>
</dbReference>
<name>A0A089NLI1_9HYPH</name>
<dbReference type="AlphaFoldDB" id="A0A089NLI1"/>